<dbReference type="Proteomes" id="UP001306508">
    <property type="component" value="Unassembled WGS sequence"/>
</dbReference>
<comment type="caution">
    <text evidence="1">The sequence shown here is derived from an EMBL/GenBank/DDBJ whole genome shotgun (WGS) entry which is preliminary data.</text>
</comment>
<dbReference type="AlphaFoldDB" id="A0AAN7WLU3"/>
<evidence type="ECO:0000313" key="1">
    <source>
        <dbReference type="EMBL" id="KAK5778227.1"/>
    </source>
</evidence>
<sequence length="492" mass="57801">MPFKVSNMKKTWLRLYSTLSRRPHFIRNNLVMGPRRPSTIGRTLWGYFNAPGNVMFVTTNVVSFAALVTYNTLVNVPSDRILQQEMLSAQLLSTSPAGQAITFNEDEQIDNIPTPISMFQPLEENTSFGEIKDTIVKQIHERITPQRQALNDEISEVVDTPFTTYLDGNVELMKHVPVNSTNSLIAKFSLFSLFYSYHLYSDVVISQDSKKDYNEQITEETQSRSHIWTKEIQRLQKLSFPILKSLRNEKNSSLTIFYRIWNEANRKKIEKYDTLYQFKFPRWSLFPNSLSRLCNELHDNKFETLGDFQRLYELTDRTSLRKLFRMWLYDYSNLLNRTNNNVMNEAMFNKLIKDSFNDIDLDSFGKFSSIVLKPEDKRRRLFFAIRPDYQSYQIHLDTLLTIFQNYVLLQKRKLESLHHLQGHDMEILRMVQLIKNNGYLGKNGVAYILLRQDCPSFSESSRKRYFRNLSDNKRLGKLLQEVAILQNVASDS</sequence>
<protein>
    <submittedName>
        <fullName evidence="1">Uncharacterized protein</fullName>
    </submittedName>
</protein>
<organism evidence="1 2">
    <name type="scientific">Arxiozyma heterogenica</name>
    <dbReference type="NCBI Taxonomy" id="278026"/>
    <lineage>
        <taxon>Eukaryota</taxon>
        <taxon>Fungi</taxon>
        <taxon>Dikarya</taxon>
        <taxon>Ascomycota</taxon>
        <taxon>Saccharomycotina</taxon>
        <taxon>Saccharomycetes</taxon>
        <taxon>Saccharomycetales</taxon>
        <taxon>Saccharomycetaceae</taxon>
        <taxon>Arxiozyma</taxon>
    </lineage>
</organism>
<reference evidence="2" key="1">
    <citation type="submission" date="2023-07" db="EMBL/GenBank/DDBJ databases">
        <title>A draft genome of Kazachstania heterogenica Y-27499.</title>
        <authorList>
            <person name="Donic C."/>
            <person name="Kralova J.S."/>
            <person name="Fidel L."/>
            <person name="Ben-Dor S."/>
            <person name="Jung S."/>
        </authorList>
    </citation>
    <scope>NUCLEOTIDE SEQUENCE [LARGE SCALE GENOMIC DNA]</scope>
    <source>
        <strain evidence="2">Y27499</strain>
    </source>
</reference>
<gene>
    <name evidence="1" type="ORF">RI543_003886</name>
</gene>
<evidence type="ECO:0000313" key="2">
    <source>
        <dbReference type="Proteomes" id="UP001306508"/>
    </source>
</evidence>
<keyword evidence="2" id="KW-1185">Reference proteome</keyword>
<accession>A0AAN7WLU3</accession>
<dbReference type="EMBL" id="JAWIZZ010000053">
    <property type="protein sequence ID" value="KAK5778227.1"/>
    <property type="molecule type" value="Genomic_DNA"/>
</dbReference>
<proteinExistence type="predicted"/>
<name>A0AAN7WLU3_9SACH</name>